<dbReference type="AlphaFoldDB" id="Q4UG41"/>
<sequence>MTGSGGEFSISEFQKLSEYVSSSDESGESEPEPSASDVPEHPNLNHSESSSSDEEIDVNLNDLQSLVTESKPKSKHNNLKDIEALFSKSKLNLKEENELKMKNKQKAAQLMRHFSKFKDKKEEVVEEVTFKEWHVPLMEIPTRGNLGPKFKIIEEEPKPKRKKQKDNG</sequence>
<dbReference type="Proteomes" id="UP000001950">
    <property type="component" value="Chromosome 1"/>
</dbReference>
<reference evidence="2 5" key="1">
    <citation type="journal article" date="2005" name="Science">
        <title>Genome of the host-cell transforming parasite Theileria annulata compared with T. parva.</title>
        <authorList>
            <person name="Pain A."/>
            <person name="Renauld H."/>
            <person name="Berriman M."/>
            <person name="Murphy L."/>
            <person name="Yeats C.A."/>
            <person name="Weir W."/>
            <person name="Kerhornou A."/>
            <person name="Aslett M."/>
            <person name="Bishop R."/>
            <person name="Bouchier C."/>
            <person name="Cochet M."/>
            <person name="Coulson R.M.R."/>
            <person name="Cronin A."/>
            <person name="de Villiers E.P."/>
            <person name="Fraser A."/>
            <person name="Fosker N."/>
            <person name="Gardner M."/>
            <person name="Goble A."/>
            <person name="Griffiths-Jones S."/>
            <person name="Harris D.E."/>
            <person name="Katzer F."/>
            <person name="Larke N."/>
            <person name="Lord A."/>
            <person name="Maser P."/>
            <person name="McKellar S."/>
            <person name="Mooney P."/>
            <person name="Morton F."/>
            <person name="Nene V."/>
            <person name="O'Neil S."/>
            <person name="Price C."/>
            <person name="Quail M.A."/>
            <person name="Rabbinowitsch E."/>
            <person name="Rawlings N.D."/>
            <person name="Rutter S."/>
            <person name="Saunders D."/>
            <person name="Seeger K."/>
            <person name="Shah T."/>
            <person name="Squares R."/>
            <person name="Squares S."/>
            <person name="Tivey A."/>
            <person name="Walker A.R."/>
            <person name="Woodward J."/>
            <person name="Dobbelaere D.A.E."/>
            <person name="Langsley G."/>
            <person name="Rajandream M.A."/>
            <person name="McKeever D."/>
            <person name="Shiels B."/>
            <person name="Tait A."/>
            <person name="Barrell B.G."/>
            <person name="Hall N."/>
        </authorList>
    </citation>
    <scope>NUCLEOTIDE SEQUENCE [LARGE SCALE GENOMIC DNA]</scope>
    <source>
        <strain evidence="5">Ankara</strain>
        <strain evidence="2">Ankara isolate clone C9</strain>
    </source>
</reference>
<dbReference type="EMBL" id="UIVT01000001">
    <property type="protein sequence ID" value="SVP88279.1"/>
    <property type="molecule type" value="Genomic_DNA"/>
</dbReference>
<dbReference type="EMBL" id="UIVS01000001">
    <property type="protein sequence ID" value="SVP89449.1"/>
    <property type="molecule type" value="Genomic_DNA"/>
</dbReference>
<protein>
    <submittedName>
        <fullName evidence="2">Uncharacterized protein</fullName>
    </submittedName>
</protein>
<feature type="region of interest" description="Disordered" evidence="1">
    <location>
        <begin position="1"/>
        <end position="57"/>
    </location>
</feature>
<reference evidence="3" key="2">
    <citation type="submission" date="2018-07" db="EMBL/GenBank/DDBJ databases">
        <authorList>
            <person name="Quirk P.G."/>
            <person name="Krulwich T.A."/>
        </authorList>
    </citation>
    <scope>NUCLEOTIDE SEQUENCE</scope>
    <source>
        <strain evidence="3">Anand</strain>
    </source>
</reference>
<dbReference type="EMBL" id="CR940347">
    <property type="protein sequence ID" value="CAI73948.1"/>
    <property type="molecule type" value="Genomic_DNA"/>
</dbReference>
<evidence type="ECO:0000256" key="1">
    <source>
        <dbReference type="SAM" id="MobiDB-lite"/>
    </source>
</evidence>
<dbReference type="RefSeq" id="XP_954625.1">
    <property type="nucleotide sequence ID" value="XM_949532.1"/>
</dbReference>
<dbReference type="GeneID" id="3864166"/>
<dbReference type="VEuPathDB" id="PiroplasmaDB:TA19980"/>
<dbReference type="InParanoid" id="Q4UG41"/>
<proteinExistence type="predicted"/>
<dbReference type="eggNOG" id="ENOG502QXQY">
    <property type="taxonomic scope" value="Eukaryota"/>
</dbReference>
<evidence type="ECO:0000313" key="3">
    <source>
        <dbReference type="EMBL" id="SVP88279.1"/>
    </source>
</evidence>
<evidence type="ECO:0000313" key="2">
    <source>
        <dbReference type="EMBL" id="CAI73948.1"/>
    </source>
</evidence>
<evidence type="ECO:0000313" key="4">
    <source>
        <dbReference type="EMBL" id="SVP89449.1"/>
    </source>
</evidence>
<keyword evidence="5" id="KW-1185">Reference proteome</keyword>
<dbReference type="OMA" id="WHVPLME"/>
<organism evidence="2 5">
    <name type="scientific">Theileria annulata</name>
    <dbReference type="NCBI Taxonomy" id="5874"/>
    <lineage>
        <taxon>Eukaryota</taxon>
        <taxon>Sar</taxon>
        <taxon>Alveolata</taxon>
        <taxon>Apicomplexa</taxon>
        <taxon>Aconoidasida</taxon>
        <taxon>Piroplasmida</taxon>
        <taxon>Theileriidae</taxon>
        <taxon>Theileria</taxon>
    </lineage>
</organism>
<evidence type="ECO:0000313" key="5">
    <source>
        <dbReference type="Proteomes" id="UP000001950"/>
    </source>
</evidence>
<dbReference type="KEGG" id="tan:TA19980"/>
<accession>Q4UG41</accession>
<name>Q4UG41_THEAN</name>
<dbReference type="OrthoDB" id="10523684at2759"/>
<gene>
    <name evidence="2" type="ORF">TA19980</name>
    <name evidence="3" type="ORF">TAT_000014200</name>
    <name evidence="4" type="ORF">TAV_000014000</name>
</gene>